<evidence type="ECO:0000256" key="2">
    <source>
        <dbReference type="ARBA" id="ARBA00023125"/>
    </source>
</evidence>
<dbReference type="SMART" id="SM00895">
    <property type="entry name" value="FCD"/>
    <property type="match status" value="1"/>
</dbReference>
<dbReference type="PROSITE" id="PS50949">
    <property type="entry name" value="HTH_GNTR"/>
    <property type="match status" value="1"/>
</dbReference>
<dbReference type="InterPro" id="IPR011711">
    <property type="entry name" value="GntR_C"/>
</dbReference>
<evidence type="ECO:0000256" key="1">
    <source>
        <dbReference type="ARBA" id="ARBA00023015"/>
    </source>
</evidence>
<dbReference type="InterPro" id="IPR008920">
    <property type="entry name" value="TF_FadR/GntR_C"/>
</dbReference>
<dbReference type="InterPro" id="IPR000524">
    <property type="entry name" value="Tscrpt_reg_HTH_GntR"/>
</dbReference>
<dbReference type="AlphaFoldDB" id="A0A2N9LLW1"/>
<proteinExistence type="predicted"/>
<dbReference type="InterPro" id="IPR036388">
    <property type="entry name" value="WH-like_DNA-bd_sf"/>
</dbReference>
<organism evidence="5 6">
    <name type="scientific">Candidatus Sulfuritelmatomonas gaucii</name>
    <dbReference type="NCBI Taxonomy" id="2043161"/>
    <lineage>
        <taxon>Bacteria</taxon>
        <taxon>Pseudomonadati</taxon>
        <taxon>Acidobacteriota</taxon>
        <taxon>Terriglobia</taxon>
        <taxon>Terriglobales</taxon>
        <taxon>Acidobacteriaceae</taxon>
        <taxon>Candidatus Sulfuritelmatomonas</taxon>
    </lineage>
</organism>
<dbReference type="EMBL" id="OKRB01000102">
    <property type="protein sequence ID" value="SPE24251.1"/>
    <property type="molecule type" value="Genomic_DNA"/>
</dbReference>
<evidence type="ECO:0000313" key="6">
    <source>
        <dbReference type="Proteomes" id="UP000239735"/>
    </source>
</evidence>
<gene>
    <name evidence="5" type="ORF">SBA5_440038</name>
</gene>
<evidence type="ECO:0000259" key="4">
    <source>
        <dbReference type="PROSITE" id="PS50949"/>
    </source>
</evidence>
<evidence type="ECO:0000256" key="3">
    <source>
        <dbReference type="ARBA" id="ARBA00023163"/>
    </source>
</evidence>
<feature type="domain" description="HTH gntR-type" evidence="4">
    <location>
        <begin position="12"/>
        <end position="79"/>
    </location>
</feature>
<accession>A0A2N9LLW1</accession>
<dbReference type="SUPFAM" id="SSF48008">
    <property type="entry name" value="GntR ligand-binding domain-like"/>
    <property type="match status" value="1"/>
</dbReference>
<name>A0A2N9LLW1_9BACT</name>
<dbReference type="GO" id="GO:0003700">
    <property type="term" value="F:DNA-binding transcription factor activity"/>
    <property type="evidence" value="ECO:0007669"/>
    <property type="project" value="InterPro"/>
</dbReference>
<keyword evidence="2" id="KW-0238">DNA-binding</keyword>
<dbReference type="GO" id="GO:0003677">
    <property type="term" value="F:DNA binding"/>
    <property type="evidence" value="ECO:0007669"/>
    <property type="project" value="UniProtKB-KW"/>
</dbReference>
<sequence length="229" mass="25993">MNAMRDLNYQSPTLRRHVREEIQRRILSGKCQPGERLAQQSLAKELGVGQGTIRESLLELEWLGLVESVDRLGVFVGRLDTAHLAEAYEVREYLEGLAARRACAYASHSDLAVLEEMAERIWALSNAGKVEEMGAVDRAFHLQIMSLSRNRILLRLAAGYRVLGMAVRTAREPRQVHEEHTGIVDAIKRNLPDEAEKLARQHVEETRRTIALEAESDDYEPIWVLNSQD</sequence>
<dbReference type="SMART" id="SM00345">
    <property type="entry name" value="HTH_GNTR"/>
    <property type="match status" value="1"/>
</dbReference>
<dbReference type="PANTHER" id="PTHR43537:SF24">
    <property type="entry name" value="GLUCONATE OPERON TRANSCRIPTIONAL REPRESSOR"/>
    <property type="match status" value="1"/>
</dbReference>
<dbReference type="CDD" id="cd07377">
    <property type="entry name" value="WHTH_GntR"/>
    <property type="match status" value="1"/>
</dbReference>
<dbReference type="Pfam" id="PF00392">
    <property type="entry name" value="GntR"/>
    <property type="match status" value="1"/>
</dbReference>
<dbReference type="Proteomes" id="UP000239735">
    <property type="component" value="Unassembled WGS sequence"/>
</dbReference>
<dbReference type="Pfam" id="PF07729">
    <property type="entry name" value="FCD"/>
    <property type="match status" value="1"/>
</dbReference>
<dbReference type="SUPFAM" id="SSF46785">
    <property type="entry name" value="Winged helix' DNA-binding domain"/>
    <property type="match status" value="1"/>
</dbReference>
<evidence type="ECO:0000313" key="5">
    <source>
        <dbReference type="EMBL" id="SPE24251.1"/>
    </source>
</evidence>
<dbReference type="OrthoDB" id="123088at2"/>
<dbReference type="InterPro" id="IPR036390">
    <property type="entry name" value="WH_DNA-bd_sf"/>
</dbReference>
<dbReference type="PANTHER" id="PTHR43537">
    <property type="entry name" value="TRANSCRIPTIONAL REGULATOR, GNTR FAMILY"/>
    <property type="match status" value="1"/>
</dbReference>
<protein>
    <submittedName>
        <fullName evidence="5">Putative transcriptional regulatory protein GntR family</fullName>
    </submittedName>
</protein>
<keyword evidence="1" id="KW-0805">Transcription regulation</keyword>
<dbReference type="Gene3D" id="1.10.10.10">
    <property type="entry name" value="Winged helix-like DNA-binding domain superfamily/Winged helix DNA-binding domain"/>
    <property type="match status" value="1"/>
</dbReference>
<dbReference type="Gene3D" id="1.20.120.530">
    <property type="entry name" value="GntR ligand-binding domain-like"/>
    <property type="match status" value="1"/>
</dbReference>
<keyword evidence="3" id="KW-0804">Transcription</keyword>
<reference evidence="6" key="1">
    <citation type="submission" date="2018-02" db="EMBL/GenBank/DDBJ databases">
        <authorList>
            <person name="Hausmann B."/>
        </authorList>
    </citation>
    <scope>NUCLEOTIDE SEQUENCE [LARGE SCALE GENOMIC DNA]</scope>
    <source>
        <strain evidence="6">Peat soil MAG SbA5</strain>
    </source>
</reference>